<evidence type="ECO:0000259" key="1">
    <source>
        <dbReference type="Pfam" id="PF19081"/>
    </source>
</evidence>
<evidence type="ECO:0000313" key="3">
    <source>
        <dbReference type="Proteomes" id="UP001172082"/>
    </source>
</evidence>
<protein>
    <submittedName>
        <fullName evidence="2">Gliding motility-associated C-terminal domain-containing protein</fullName>
    </submittedName>
</protein>
<dbReference type="Pfam" id="PF19081">
    <property type="entry name" value="Ig_7"/>
    <property type="match status" value="1"/>
</dbReference>
<dbReference type="EMBL" id="JAUJEA010000011">
    <property type="protein sequence ID" value="MDN5204522.1"/>
    <property type="molecule type" value="Genomic_DNA"/>
</dbReference>
<dbReference type="Pfam" id="PF13585">
    <property type="entry name" value="CHU_C"/>
    <property type="match status" value="1"/>
</dbReference>
<dbReference type="RefSeq" id="WP_346754542.1">
    <property type="nucleotide sequence ID" value="NZ_JAUJEA010000011.1"/>
</dbReference>
<gene>
    <name evidence="2" type="ORF">QQ008_24230</name>
</gene>
<dbReference type="NCBIfam" id="TIGR04131">
    <property type="entry name" value="Bac_Flav_CTERM"/>
    <property type="match status" value="1"/>
</dbReference>
<evidence type="ECO:0000313" key="2">
    <source>
        <dbReference type="EMBL" id="MDN5204522.1"/>
    </source>
</evidence>
<dbReference type="InterPro" id="IPR026341">
    <property type="entry name" value="T9SS_type_B"/>
</dbReference>
<dbReference type="Proteomes" id="UP001172082">
    <property type="component" value="Unassembled WGS sequence"/>
</dbReference>
<organism evidence="2 3">
    <name type="scientific">Splendidivirga corallicola</name>
    <dbReference type="NCBI Taxonomy" id="3051826"/>
    <lineage>
        <taxon>Bacteria</taxon>
        <taxon>Pseudomonadati</taxon>
        <taxon>Bacteroidota</taxon>
        <taxon>Cytophagia</taxon>
        <taxon>Cytophagales</taxon>
        <taxon>Splendidivirgaceae</taxon>
        <taxon>Splendidivirga</taxon>
    </lineage>
</organism>
<reference evidence="2" key="1">
    <citation type="submission" date="2023-06" db="EMBL/GenBank/DDBJ databases">
        <title>Genomic of Parafulvivirga corallium.</title>
        <authorList>
            <person name="Wang G."/>
        </authorList>
    </citation>
    <scope>NUCLEOTIDE SEQUENCE</scope>
    <source>
        <strain evidence="2">BMA10</strain>
    </source>
</reference>
<proteinExistence type="predicted"/>
<feature type="domain" description="Ig-like" evidence="1">
    <location>
        <begin position="498"/>
        <end position="578"/>
    </location>
</feature>
<sequence>MINIVLNSCKTFFIFCFIFSLPSPSDAQSTKSFRYFVPYVDMDHKGKNNTYNRLTIFAFNDCTELEIEGQRFSLAEGEKIVVEKPLLKPGMLIISNSEIQVQVFFSVSHYQLYEDGAIFYSLLEESSLGVRYRIPIPNKEISLVATKDGTEISINGASIGILQQGEVRKFPSVAIGTEILATHPIAVVAVNFSTDHYNRTYATQLIHYDLLGKEYFVPKSQPFSLSSATNNSGIYITSITDNTIVNIEGTQSVLQKGEHIFHSTTEAQEVKLTSNNPVYTVFLNSINARDVWGRIFREYQYAFSLSSMGLQTKEAVIEKLNPDARHGYPQVQVAITSFTDNNLISFSTNQVIQETVTLQKGQTYYLHERQISGWANYPLRIVSTEAIQAIHSIWGRWNNLSESAYGDNVIGVKASPDSKGPGIELKGPFEFCEGGKTMLKTDYLAEIYKWYWDGEPIGSNIDSICVTQEGRYTLQIENACGSTIISPDTVHIIVKSLPDAPQAKDEMRCGEGSLTLEAFSATADEYRWYEHNDHDTTQLQGQTLNTYTTPILTGSMKYFVTSIESKCESELMPVKAIIIEPPVVDAGEDQIIKQGESAQLQGSGSSNNPLVGHEWIPSSFLDDPFISDPIATPDSTVSYILEVEDDQGCIGFDEVTITVTEDNKPSIPVPRMISPNNDGVNDLWILKNIENYPNIEISIVDRWGKEVFRSRGYSKPWDGTYNGKPLPIDAYYYVIILSDQINPITGYVAIVK</sequence>
<accession>A0ABT8KUR8</accession>
<dbReference type="InterPro" id="IPR044023">
    <property type="entry name" value="Ig_7"/>
</dbReference>
<keyword evidence="3" id="KW-1185">Reference proteome</keyword>
<comment type="caution">
    <text evidence="2">The sequence shown here is derived from an EMBL/GenBank/DDBJ whole genome shotgun (WGS) entry which is preliminary data.</text>
</comment>
<name>A0ABT8KUR8_9BACT</name>